<dbReference type="Proteomes" id="UP000002385">
    <property type="component" value="Chromosome"/>
</dbReference>
<dbReference type="KEGG" id="mch:Mchl_1132"/>
<evidence type="ECO:0000313" key="2">
    <source>
        <dbReference type="Proteomes" id="UP000002385"/>
    </source>
</evidence>
<organism evidence="1 2">
    <name type="scientific">Methylorubrum extorquens (strain CM4 / NCIMB 13688)</name>
    <name type="common">Methylobacterium extorquens</name>
    <dbReference type="NCBI Taxonomy" id="440085"/>
    <lineage>
        <taxon>Bacteria</taxon>
        <taxon>Pseudomonadati</taxon>
        <taxon>Pseudomonadota</taxon>
        <taxon>Alphaproteobacteria</taxon>
        <taxon>Hyphomicrobiales</taxon>
        <taxon>Methylobacteriaceae</taxon>
        <taxon>Methylorubrum</taxon>
    </lineage>
</organism>
<proteinExistence type="predicted"/>
<evidence type="ECO:0000313" key="1">
    <source>
        <dbReference type="EMBL" id="ACK82024.1"/>
    </source>
</evidence>
<name>B7KPE1_METC4</name>
<accession>B7KPE1</accession>
<sequence length="97" mass="10988">MGKPTEPYDLVWVESYEAERTSGLHGKVHIRPTADSGYPAHLRVRCSHSLKRDYPVGTKFHLRVKLTDKEGGEEFLHSPHTWAPVAILRPADDQISN</sequence>
<protein>
    <submittedName>
        <fullName evidence="1">Uncharacterized protein</fullName>
    </submittedName>
</protein>
<dbReference type="AlphaFoldDB" id="B7KPE1"/>
<gene>
    <name evidence="1" type="ordered locus">Mchl_1132</name>
</gene>
<dbReference type="EMBL" id="CP001298">
    <property type="protein sequence ID" value="ACK82024.1"/>
    <property type="molecule type" value="Genomic_DNA"/>
</dbReference>
<reference evidence="2" key="1">
    <citation type="submission" date="2008-12" db="EMBL/GenBank/DDBJ databases">
        <title>Complete sequence of chromosome of Methylobacterium chloromethanicum CM4.</title>
        <authorList>
            <consortium name="US DOE Joint Genome Institute"/>
            <person name="Lucas S."/>
            <person name="Copeland A."/>
            <person name="Lapidus A."/>
            <person name="Glavina del Rio T."/>
            <person name="Dalin E."/>
            <person name="Tice H."/>
            <person name="Bruce D."/>
            <person name="Goodwin L."/>
            <person name="Pitluck S."/>
            <person name="Chertkov O."/>
            <person name="Brettin T."/>
            <person name="Detter J.C."/>
            <person name="Han C."/>
            <person name="Larimer F."/>
            <person name="Land M."/>
            <person name="Hauser L."/>
            <person name="Kyrpides N."/>
            <person name="Mikhailova N."/>
            <person name="Marx C."/>
            <person name="Richardson P."/>
        </authorList>
    </citation>
    <scope>NUCLEOTIDE SEQUENCE [LARGE SCALE GENOMIC DNA]</scope>
    <source>
        <strain evidence="2">CM4 / NCIMB 13688</strain>
    </source>
</reference>
<reference evidence="1 2" key="2">
    <citation type="journal article" date="2012" name="J. Bacteriol.">
        <title>Complete genome sequences of six strains of the genus Methylobacterium.</title>
        <authorList>
            <person name="Marx C.J."/>
            <person name="Bringel F."/>
            <person name="Chistoserdova L."/>
            <person name="Moulin L."/>
            <person name="Farhan Ul Haque M."/>
            <person name="Fleischman D.E."/>
            <person name="Gruffaz C."/>
            <person name="Jourand P."/>
            <person name="Knief C."/>
            <person name="Lee M.C."/>
            <person name="Muller E.E."/>
            <person name="Nadalig T."/>
            <person name="Peyraud R."/>
            <person name="Roselli S."/>
            <person name="Russ L."/>
            <person name="Goodwin L.A."/>
            <person name="Ivanova N."/>
            <person name="Kyrpides N."/>
            <person name="Lajus A."/>
            <person name="Land M.L."/>
            <person name="Medigue C."/>
            <person name="Mikhailova N."/>
            <person name="Nolan M."/>
            <person name="Woyke T."/>
            <person name="Stolyar S."/>
            <person name="Vorholt J.A."/>
            <person name="Vuilleumier S."/>
        </authorList>
    </citation>
    <scope>NUCLEOTIDE SEQUENCE [LARGE SCALE GENOMIC DNA]</scope>
    <source>
        <strain evidence="2">CM4 / NCIMB 13688</strain>
    </source>
</reference>
<dbReference type="HOGENOM" id="CLU_179252_0_0_5"/>